<dbReference type="Pfam" id="PF14680">
    <property type="entry name" value="FANCI_HD2"/>
    <property type="match status" value="1"/>
</dbReference>
<dbReference type="InterPro" id="IPR029310">
    <property type="entry name" value="FANCI_HD1"/>
</dbReference>
<dbReference type="AlphaFoldDB" id="A0A4D5RHN9"/>
<feature type="compositionally biased region" description="Acidic residues" evidence="1">
    <location>
        <begin position="1141"/>
        <end position="1155"/>
    </location>
</feature>
<name>A0A4D5RHN9_IXOSC</name>
<feature type="domain" description="FANCI solenoid 2" evidence="3">
    <location>
        <begin position="244"/>
        <end position="398"/>
    </location>
</feature>
<sequence>MLPQLLTTIAASETVAARGDTLSGVQFKKLIVESLCSCAWEPKWATPLARILSEIPLDSSELEFAVPKMMRVLPDLELAEVPPLVYQLLLFANQEGIEVILETVIKFFAQKEKDLQCNGASAPGAKENLEQTEATVTLHVVFAARQNLVITRTIVKMLKARQIQANFIFSQFTLTLALALTKMHPFAEQMLDVLKAAVSSNALRHVRYKESFWVREMIPKPQDPRRIIVNMIQHSKCGWEESSQSLAELGFLLMDAFGPRTGFGRGPNTAISNDCCQLGLSIILEIFKVNKIACYNILDLLSKRLLPKTTAPVEHYFELFARMIQACPQLLVQCQARIQQLLGQLPNLPCHTTTQLLRAATPLIKVSLALRDWLMIMLRKLVFHRELESRKVAVSGILILLRNLKSLEPVGLHGQENEFTLSQIRVEVSQPSDPSSHRAVCMELLGLLNKCLTQQGSVRQLLYQGLPEVISQNINLSGAVLELLLVQLEKYYSEDKNSYPPLKLSGIVQINMDKAVLQEPLSQLVLCIHRCLSVCDKHAQDCSDNFEECEGVDPKSKLQKLMQSLTSVMVDAELEDFSLDKMSDFSTTSAVGQKNRLLAMEIMWVCEALMEHSLWSANWSATSAQVALKLFSQRSNMEQVLRNPSKKKDGKTAPVAALKKSLPSLLSAEFLEALLKNLFCSASEYEGLSELLENGTFMQYMVTAARNELVKVQNPGTFEALYHDRLLGSHFRIARVFLQVCKQQSKSADATLPAICIESLGNLVSSVTKQHQVAHLPVLLATLEAANMSEQPNLGQLIESQFRVYKSLVNDILSLPGDENPRLKELVPIMLICSALSHFIELDSDLFSELRDWMKGICKEQNISDPVVSRSLVSFFLTVNHQTAECLRNLAHISGSVYSNLGDIDEDVEPGRRQTYAVISPKTAGAVTTVLLDHLHKIQERIDWLLGVMKCYITLETRAKERTGAELSNRQVEEVGLCRQLGYLVTIFVELTQCRLPPGPCVEGVMKQLTRLYNSLSGLSKLYLCLYSSKQGSFCNKYEKLVKLAATELTPQVYAMITFLQSAEPDGPPKMKKQRRNEIQKAVVAKELSIIPSLIYAIEQHERLLIQLVKKSKVNLMEGAKMSTARDFRINSATVQALLEESAEADENEDDDGDASGEPSARCSAPVSCAKKPERKRSRKAVAKGKRQR</sequence>
<dbReference type="GO" id="GO:0006281">
    <property type="term" value="P:DNA repair"/>
    <property type="evidence" value="ECO:0007669"/>
    <property type="project" value="InterPro"/>
</dbReference>
<dbReference type="PANTHER" id="PTHR21818:SF0">
    <property type="entry name" value="FANCONI ANEMIA GROUP I PROTEIN"/>
    <property type="match status" value="1"/>
</dbReference>
<accession>A0A4D5RHN9</accession>
<dbReference type="VEuPathDB" id="VectorBase:ISCW021506"/>
<dbReference type="InterPro" id="IPR029313">
    <property type="entry name" value="FANCI_S3"/>
</dbReference>
<feature type="compositionally biased region" description="Basic residues" evidence="1">
    <location>
        <begin position="1173"/>
        <end position="1189"/>
    </location>
</feature>
<evidence type="ECO:0000259" key="2">
    <source>
        <dbReference type="Pfam" id="PF14675"/>
    </source>
</evidence>
<dbReference type="Pfam" id="PF14678">
    <property type="entry name" value="FANCI_S4"/>
    <property type="match status" value="1"/>
</dbReference>
<dbReference type="Pfam" id="PF14679">
    <property type="entry name" value="FANCI_HD1"/>
    <property type="match status" value="1"/>
</dbReference>
<evidence type="ECO:0000259" key="3">
    <source>
        <dbReference type="Pfam" id="PF14676"/>
    </source>
</evidence>
<dbReference type="VEuPathDB" id="VectorBase:ISCI021505"/>
<dbReference type="InterPro" id="IPR029315">
    <property type="entry name" value="FANCI_S2"/>
</dbReference>
<dbReference type="Pfam" id="PF14675">
    <property type="entry name" value="FANCI_S1"/>
    <property type="match status" value="1"/>
</dbReference>
<feature type="domain" description="FANCI helical" evidence="6">
    <location>
        <begin position="152"/>
        <end position="233"/>
    </location>
</feature>
<dbReference type="Pfam" id="PF14677">
    <property type="entry name" value="FANCI_S3"/>
    <property type="match status" value="1"/>
</dbReference>
<organism evidence="8">
    <name type="scientific">Ixodes scapularis</name>
    <name type="common">Black-legged tick</name>
    <name type="synonym">Deer tick</name>
    <dbReference type="NCBI Taxonomy" id="6945"/>
    <lineage>
        <taxon>Eukaryota</taxon>
        <taxon>Metazoa</taxon>
        <taxon>Ecdysozoa</taxon>
        <taxon>Arthropoda</taxon>
        <taxon>Chelicerata</taxon>
        <taxon>Arachnida</taxon>
        <taxon>Acari</taxon>
        <taxon>Parasitiformes</taxon>
        <taxon>Ixodida</taxon>
        <taxon>Ixodoidea</taxon>
        <taxon>Ixodidae</taxon>
        <taxon>Ixodinae</taxon>
        <taxon>Ixodes</taxon>
    </lineage>
</organism>
<feature type="domain" description="FANCI solenoid 1" evidence="2">
    <location>
        <begin position="1"/>
        <end position="144"/>
    </location>
</feature>
<evidence type="ECO:0000256" key="1">
    <source>
        <dbReference type="SAM" id="MobiDB-lite"/>
    </source>
</evidence>
<dbReference type="InterPro" id="IPR029308">
    <property type="entry name" value="FANCI_S1"/>
</dbReference>
<evidence type="ECO:0000259" key="6">
    <source>
        <dbReference type="Pfam" id="PF14679"/>
    </source>
</evidence>
<dbReference type="InterPro" id="IPR026171">
    <property type="entry name" value="FANCI"/>
</dbReference>
<evidence type="ECO:0000259" key="4">
    <source>
        <dbReference type="Pfam" id="PF14677"/>
    </source>
</evidence>
<dbReference type="VEuPathDB" id="VectorBase:ISCI021506"/>
<evidence type="ECO:0000313" key="8">
    <source>
        <dbReference type="EMBL" id="MOY36615.1"/>
    </source>
</evidence>
<dbReference type="EMBL" id="GHJT01002644">
    <property type="protein sequence ID" value="MOY36615.1"/>
    <property type="molecule type" value="Transcribed_RNA"/>
</dbReference>
<dbReference type="InterPro" id="IPR029314">
    <property type="entry name" value="FANCI_S4"/>
</dbReference>
<dbReference type="Pfam" id="PF14676">
    <property type="entry name" value="FANCI_S2"/>
    <property type="match status" value="1"/>
</dbReference>
<dbReference type="VEuPathDB" id="VectorBase:ISCP_011413"/>
<dbReference type="PANTHER" id="PTHR21818">
    <property type="entry name" value="BC025462 PROTEIN"/>
    <property type="match status" value="1"/>
</dbReference>
<proteinExistence type="predicted"/>
<protein>
    <submittedName>
        <fullName evidence="8">Putative fanconi anemia group i protein</fullName>
    </submittedName>
</protein>
<evidence type="ECO:0000259" key="7">
    <source>
        <dbReference type="Pfam" id="PF14680"/>
    </source>
</evidence>
<feature type="region of interest" description="Disordered" evidence="1">
    <location>
        <begin position="1140"/>
        <end position="1189"/>
    </location>
</feature>
<feature type="domain" description="FANCI solenoid 3" evidence="4">
    <location>
        <begin position="666"/>
        <end position="876"/>
    </location>
</feature>
<feature type="domain" description="FANCI helical" evidence="7">
    <location>
        <begin position="417"/>
        <end position="641"/>
    </location>
</feature>
<feature type="domain" description="FANCI solenoid 4" evidence="5">
    <location>
        <begin position="890"/>
        <end position="1136"/>
    </location>
</feature>
<dbReference type="OrthoDB" id="6485700at2759"/>
<reference evidence="8" key="1">
    <citation type="submission" date="2019-04" db="EMBL/GenBank/DDBJ databases">
        <title>An insight into the mialome of Ixodes scapularis.</title>
        <authorList>
            <person name="Ribeiro J.M."/>
            <person name="Mather T.N."/>
            <person name="Karim S."/>
        </authorList>
    </citation>
    <scope>NUCLEOTIDE SEQUENCE</scope>
</reference>
<evidence type="ECO:0000259" key="5">
    <source>
        <dbReference type="Pfam" id="PF14678"/>
    </source>
</evidence>
<dbReference type="VEuPathDB" id="VectorBase:ISCW021505"/>
<dbReference type="InterPro" id="IPR029312">
    <property type="entry name" value="FANCI_HD2"/>
</dbReference>